<feature type="transmembrane region" description="Helical" evidence="1">
    <location>
        <begin position="6"/>
        <end position="25"/>
    </location>
</feature>
<dbReference type="STRING" id="263852.SAMN02745116_00681"/>
<name>A0A1T4LJB7_9ENTE</name>
<evidence type="ECO:0000313" key="2">
    <source>
        <dbReference type="EMBL" id="SJZ54716.1"/>
    </source>
</evidence>
<reference evidence="2 3" key="1">
    <citation type="submission" date="2017-02" db="EMBL/GenBank/DDBJ databases">
        <authorList>
            <person name="Peterson S.W."/>
        </authorList>
    </citation>
    <scope>NUCLEOTIDE SEQUENCE [LARGE SCALE GENOMIC DNA]</scope>
    <source>
        <strain evidence="2 3">ATCC BAA-1030</strain>
    </source>
</reference>
<evidence type="ECO:0000313" key="3">
    <source>
        <dbReference type="Proteomes" id="UP000190328"/>
    </source>
</evidence>
<keyword evidence="1" id="KW-1133">Transmembrane helix</keyword>
<evidence type="ECO:0000256" key="1">
    <source>
        <dbReference type="SAM" id="Phobius"/>
    </source>
</evidence>
<proteinExistence type="predicted"/>
<sequence length="173" mass="20022">MKKTIITIVAIPILALILFGVIYQLRSSSVNNKAETELNLFLEEWKIPKEEVIDITKTDQKFLSESFLSWDFSVVKNITTQKDYESWKTIVQQEGKLLNGENLPNKNYLEDSKNCEIVYNLSISSKDTSSKEVTLHFNWGGNSTSDEEFIKEHFAYFPPADIYEKWKASQPKK</sequence>
<protein>
    <submittedName>
        <fullName evidence="2">Uncharacterized protein</fullName>
    </submittedName>
</protein>
<dbReference type="OrthoDB" id="2365661at2"/>
<dbReference type="EMBL" id="FUXI01000006">
    <property type="protein sequence ID" value="SJZ54716.1"/>
    <property type="molecule type" value="Genomic_DNA"/>
</dbReference>
<dbReference type="RefSeq" id="WP_078806639.1">
    <property type="nucleotide sequence ID" value="NZ_FUXI01000006.1"/>
</dbReference>
<organism evidence="2 3">
    <name type="scientific">Pilibacter termitis</name>
    <dbReference type="NCBI Taxonomy" id="263852"/>
    <lineage>
        <taxon>Bacteria</taxon>
        <taxon>Bacillati</taxon>
        <taxon>Bacillota</taxon>
        <taxon>Bacilli</taxon>
        <taxon>Lactobacillales</taxon>
        <taxon>Enterococcaceae</taxon>
        <taxon>Pilibacter</taxon>
    </lineage>
</organism>
<dbReference type="Proteomes" id="UP000190328">
    <property type="component" value="Unassembled WGS sequence"/>
</dbReference>
<keyword evidence="1" id="KW-0812">Transmembrane</keyword>
<keyword evidence="3" id="KW-1185">Reference proteome</keyword>
<keyword evidence="1" id="KW-0472">Membrane</keyword>
<gene>
    <name evidence="2" type="ORF">SAMN02745116_00681</name>
</gene>
<dbReference type="AlphaFoldDB" id="A0A1T4LJB7"/>
<accession>A0A1T4LJB7</accession>